<comment type="caution">
    <text evidence="1">The sequence shown here is derived from an EMBL/GenBank/DDBJ whole genome shotgun (WGS) entry which is preliminary data.</text>
</comment>
<evidence type="ECO:0000313" key="1">
    <source>
        <dbReference type="EMBL" id="MDR6412418.1"/>
    </source>
</evidence>
<evidence type="ECO:0000313" key="2">
    <source>
        <dbReference type="Proteomes" id="UP001264340"/>
    </source>
</evidence>
<keyword evidence="2" id="KW-1185">Reference proteome</keyword>
<dbReference type="EMBL" id="JAVDRP010000018">
    <property type="protein sequence ID" value="MDR6412418.1"/>
    <property type="molecule type" value="Genomic_DNA"/>
</dbReference>
<dbReference type="RefSeq" id="WP_310126422.1">
    <property type="nucleotide sequence ID" value="NZ_JAVDQV010000004.1"/>
</dbReference>
<name>A0ABU1M082_9BURK</name>
<protein>
    <submittedName>
        <fullName evidence="1">Uncharacterized protein</fullName>
    </submittedName>
</protein>
<organism evidence="1 2">
    <name type="scientific">Paraburkholderia terricola</name>
    <dbReference type="NCBI Taxonomy" id="169427"/>
    <lineage>
        <taxon>Bacteria</taxon>
        <taxon>Pseudomonadati</taxon>
        <taxon>Pseudomonadota</taxon>
        <taxon>Betaproteobacteria</taxon>
        <taxon>Burkholderiales</taxon>
        <taxon>Burkholderiaceae</taxon>
        <taxon>Paraburkholderia</taxon>
    </lineage>
</organism>
<dbReference type="Proteomes" id="UP001264340">
    <property type="component" value="Unassembled WGS sequence"/>
</dbReference>
<proteinExistence type="predicted"/>
<reference evidence="1 2" key="1">
    <citation type="submission" date="2023-07" db="EMBL/GenBank/DDBJ databases">
        <title>Sorghum-associated microbial communities from plants grown in Nebraska, USA.</title>
        <authorList>
            <person name="Schachtman D."/>
        </authorList>
    </citation>
    <scope>NUCLEOTIDE SEQUENCE [LARGE SCALE GENOMIC DNA]</scope>
    <source>
        <strain evidence="1 2">DS1316</strain>
    </source>
</reference>
<gene>
    <name evidence="1" type="ORF">J2804_005853</name>
</gene>
<sequence>MSNTIRSYRGLEIYPLVYPHQPSGLDRVRHYDAGFDAAVRISRRGADDTVTGSRVFRVPSRSPFGAAGDARIASANYAEQVIDGMVAGQSIAGMVAGQSIAGL</sequence>
<accession>A0ABU1M082</accession>